<proteinExistence type="predicted"/>
<feature type="compositionally biased region" description="Basic and acidic residues" evidence="2">
    <location>
        <begin position="117"/>
        <end position="127"/>
    </location>
</feature>
<evidence type="ECO:0000256" key="2">
    <source>
        <dbReference type="SAM" id="MobiDB-lite"/>
    </source>
</evidence>
<dbReference type="Gramene" id="KOM37734">
    <property type="protein sequence ID" value="KOM37734"/>
    <property type="gene ID" value="LR48_Vigan03g111600"/>
</dbReference>
<sequence length="140" mass="15245">MKIIVFQLLSIVARQKKTEGGLLKKNRALADDLAKAKEKISELEAGIVFEHEEGFNKALCQVSVLVGVKESFALGFDIEKDVFDRVFVPLESPVAEETQPELENSSNAEAAEQQVGVEDKEVGDAERVNVAADDDGRGAE</sequence>
<dbReference type="AlphaFoldDB" id="A0A0L9U5M9"/>
<name>A0A0L9U5M9_PHAAN</name>
<feature type="region of interest" description="Disordered" evidence="2">
    <location>
        <begin position="94"/>
        <end position="140"/>
    </location>
</feature>
<dbReference type="EMBL" id="CM003373">
    <property type="protein sequence ID" value="KOM37734.1"/>
    <property type="molecule type" value="Genomic_DNA"/>
</dbReference>
<organism evidence="3 4">
    <name type="scientific">Phaseolus angularis</name>
    <name type="common">Azuki bean</name>
    <name type="synonym">Vigna angularis</name>
    <dbReference type="NCBI Taxonomy" id="3914"/>
    <lineage>
        <taxon>Eukaryota</taxon>
        <taxon>Viridiplantae</taxon>
        <taxon>Streptophyta</taxon>
        <taxon>Embryophyta</taxon>
        <taxon>Tracheophyta</taxon>
        <taxon>Spermatophyta</taxon>
        <taxon>Magnoliopsida</taxon>
        <taxon>eudicotyledons</taxon>
        <taxon>Gunneridae</taxon>
        <taxon>Pentapetalae</taxon>
        <taxon>rosids</taxon>
        <taxon>fabids</taxon>
        <taxon>Fabales</taxon>
        <taxon>Fabaceae</taxon>
        <taxon>Papilionoideae</taxon>
        <taxon>50 kb inversion clade</taxon>
        <taxon>NPAAA clade</taxon>
        <taxon>indigoferoid/millettioid clade</taxon>
        <taxon>Phaseoleae</taxon>
        <taxon>Vigna</taxon>
    </lineage>
</organism>
<feature type="compositionally biased region" description="Low complexity" evidence="2">
    <location>
        <begin position="103"/>
        <end position="114"/>
    </location>
</feature>
<feature type="coiled-coil region" evidence="1">
    <location>
        <begin position="26"/>
        <end position="53"/>
    </location>
</feature>
<evidence type="ECO:0000313" key="4">
    <source>
        <dbReference type="Proteomes" id="UP000053144"/>
    </source>
</evidence>
<gene>
    <name evidence="3" type="ORF">LR48_Vigan03g111600</name>
</gene>
<dbReference type="Proteomes" id="UP000053144">
    <property type="component" value="Chromosome 3"/>
</dbReference>
<keyword evidence="1" id="KW-0175">Coiled coil</keyword>
<protein>
    <submittedName>
        <fullName evidence="3">Uncharacterized protein</fullName>
    </submittedName>
</protein>
<accession>A0A0L9U5M9</accession>
<evidence type="ECO:0000256" key="1">
    <source>
        <dbReference type="SAM" id="Coils"/>
    </source>
</evidence>
<reference evidence="4" key="1">
    <citation type="journal article" date="2015" name="Proc. Natl. Acad. Sci. U.S.A.">
        <title>Genome sequencing of adzuki bean (Vigna angularis) provides insight into high starch and low fat accumulation and domestication.</title>
        <authorList>
            <person name="Yang K."/>
            <person name="Tian Z."/>
            <person name="Chen C."/>
            <person name="Luo L."/>
            <person name="Zhao B."/>
            <person name="Wang Z."/>
            <person name="Yu L."/>
            <person name="Li Y."/>
            <person name="Sun Y."/>
            <person name="Li W."/>
            <person name="Chen Y."/>
            <person name="Li Y."/>
            <person name="Zhang Y."/>
            <person name="Ai D."/>
            <person name="Zhao J."/>
            <person name="Shang C."/>
            <person name="Ma Y."/>
            <person name="Wu B."/>
            <person name="Wang M."/>
            <person name="Gao L."/>
            <person name="Sun D."/>
            <person name="Zhang P."/>
            <person name="Guo F."/>
            <person name="Wang W."/>
            <person name="Li Y."/>
            <person name="Wang J."/>
            <person name="Varshney R.K."/>
            <person name="Wang J."/>
            <person name="Ling H.Q."/>
            <person name="Wan P."/>
        </authorList>
    </citation>
    <scope>NUCLEOTIDE SEQUENCE</scope>
    <source>
        <strain evidence="4">cv. Jingnong 6</strain>
    </source>
</reference>
<evidence type="ECO:0000313" key="3">
    <source>
        <dbReference type="EMBL" id="KOM37734.1"/>
    </source>
</evidence>